<reference evidence="1" key="1">
    <citation type="journal article" date="2020" name="mSystems">
        <title>Genome- and Community-Level Interaction Insights into Carbon Utilization and Element Cycling Functions of Hydrothermarchaeota in Hydrothermal Sediment.</title>
        <authorList>
            <person name="Zhou Z."/>
            <person name="Liu Y."/>
            <person name="Xu W."/>
            <person name="Pan J."/>
            <person name="Luo Z.H."/>
            <person name="Li M."/>
        </authorList>
    </citation>
    <scope>NUCLEOTIDE SEQUENCE [LARGE SCALE GENOMIC DNA]</scope>
    <source>
        <strain evidence="1">HyVt-102</strain>
    </source>
</reference>
<accession>A0A7C0ZIL2</accession>
<dbReference type="Gene3D" id="3.30.70.120">
    <property type="match status" value="1"/>
</dbReference>
<dbReference type="AlphaFoldDB" id="A0A7C0ZIL2"/>
<sequence length="99" mass="11634">MKMIKVYLNVGIDEEFLRLLKSLGVDEYIKIPKAVGKLKGLEPMEDTHIWPGYFVIYEIPSDEKKVKKLVKSIREFADKYRDEGVCIIIQDIECVEERR</sequence>
<name>A0A7C0ZIL2_UNCW3</name>
<dbReference type="InterPro" id="IPR015867">
    <property type="entry name" value="N-reg_PII/ATP_PRibTrfase_C"/>
</dbReference>
<evidence type="ECO:0008006" key="2">
    <source>
        <dbReference type="Google" id="ProtNLM"/>
    </source>
</evidence>
<proteinExistence type="predicted"/>
<protein>
    <recommendedName>
        <fullName evidence="2">P-II family nitrogen regulator</fullName>
    </recommendedName>
</protein>
<organism evidence="1">
    <name type="scientific">candidate division WOR-3 bacterium</name>
    <dbReference type="NCBI Taxonomy" id="2052148"/>
    <lineage>
        <taxon>Bacteria</taxon>
        <taxon>Bacteria division WOR-3</taxon>
    </lineage>
</organism>
<comment type="caution">
    <text evidence="1">The sequence shown here is derived from an EMBL/GenBank/DDBJ whole genome shotgun (WGS) entry which is preliminary data.</text>
</comment>
<dbReference type="NCBIfam" id="NF045581">
    <property type="entry name" value="PG0541_fam"/>
    <property type="match status" value="1"/>
</dbReference>
<gene>
    <name evidence="1" type="ORF">ENF18_08355</name>
</gene>
<dbReference type="Proteomes" id="UP000885847">
    <property type="component" value="Unassembled WGS sequence"/>
</dbReference>
<dbReference type="EMBL" id="DQWE01000392">
    <property type="protein sequence ID" value="HDI83783.1"/>
    <property type="molecule type" value="Genomic_DNA"/>
</dbReference>
<evidence type="ECO:0000313" key="1">
    <source>
        <dbReference type="EMBL" id="HDI83783.1"/>
    </source>
</evidence>